<organism evidence="2 3">
    <name type="scientific">Spinacia oleracea</name>
    <name type="common">Spinach</name>
    <dbReference type="NCBI Taxonomy" id="3562"/>
    <lineage>
        <taxon>Eukaryota</taxon>
        <taxon>Viridiplantae</taxon>
        <taxon>Streptophyta</taxon>
        <taxon>Embryophyta</taxon>
        <taxon>Tracheophyta</taxon>
        <taxon>Spermatophyta</taxon>
        <taxon>Magnoliopsida</taxon>
        <taxon>eudicotyledons</taxon>
        <taxon>Gunneridae</taxon>
        <taxon>Pentapetalae</taxon>
        <taxon>Caryophyllales</taxon>
        <taxon>Chenopodiaceae</taxon>
        <taxon>Chenopodioideae</taxon>
        <taxon>Anserineae</taxon>
        <taxon>Spinacia</taxon>
    </lineage>
</organism>
<feature type="coiled-coil region" evidence="1">
    <location>
        <begin position="539"/>
        <end position="569"/>
    </location>
</feature>
<evidence type="ECO:0000313" key="2">
    <source>
        <dbReference type="Proteomes" id="UP000813463"/>
    </source>
</evidence>
<accession>A0A9R0ICK9</accession>
<keyword evidence="2" id="KW-1185">Reference proteome</keyword>
<dbReference type="RefSeq" id="XP_021846647.2">
    <property type="nucleotide sequence ID" value="XM_021990955.2"/>
</dbReference>
<sequence length="580" mass="63416">MALNFTSQFLLSHPYSPFLSHHHQKSMFLLFLRNNLEPSSSSSRTLWNYSAISSTVRASISDIRNGVSGEEEGDNSVLDDELIGRASSLKEASEVLQLIADNGSNNGGSGGVVNCEDCCRIISAALLCYNSDLALSIFAAMRSSAFDQVFKENGGLVARWKWSRPDVNTYTTLVIGLAASLRVSDALKIIEEICQVGLSHGEEVPFGKIIRCPTCTVAVAVAQPQQGIQVVSCAKCRYQYELVSGDIVNIESEEISMDVPAWRRWLGFLQITKQTIPSAVHSIVIQTPSGAARTHRFATSTPDVPAQPGERVTIALAAPSSVFREVGPFRISPKAPKYYPSEPLCLTNHRDSRESLLLRAPSANSKASLLNPSIVLPLLVLLASGDAASGYINPSLPQLLPVAAAASLAVGATLNTVVLPQLGQLPQRTADAISIKQQLLAQYDMLQSRIKDLKDTAEKEVWMLARICQLENKIFAVGEPSYRARRTRVKKVREGLENSLRGRMGLIDSYARISSMIEIEVELDTDVLAAEASSNTENIAKQIEQIMELENLEERWRQQAEANDEVEMLLSSESLSSEQV</sequence>
<evidence type="ECO:0000313" key="3">
    <source>
        <dbReference type="RefSeq" id="XP_021846647.2"/>
    </source>
</evidence>
<proteinExistence type="predicted"/>
<dbReference type="PANTHER" id="PTHR37381:SF1">
    <property type="entry name" value="PENTATRICOPEPTIDE REPEAT (PPR) SUPERFAMILY PROTEIN"/>
    <property type="match status" value="1"/>
</dbReference>
<name>A0A9R0ICK9_SPIOL</name>
<gene>
    <name evidence="3" type="primary">LOC110786405</name>
</gene>
<dbReference type="Gene3D" id="1.25.40.10">
    <property type="entry name" value="Tetratricopeptide repeat domain"/>
    <property type="match status" value="1"/>
</dbReference>
<dbReference type="GeneID" id="110786405"/>
<dbReference type="PANTHER" id="PTHR37381">
    <property type="entry name" value="PENTATRICOPEPTIDE REPEAT (PPR) SUPERFAMILY PROTEIN"/>
    <property type="match status" value="1"/>
</dbReference>
<reference evidence="2" key="1">
    <citation type="journal article" date="2021" name="Nat. Commun.">
        <title>Genomic analyses provide insights into spinach domestication and the genetic basis of agronomic traits.</title>
        <authorList>
            <person name="Cai X."/>
            <person name="Sun X."/>
            <person name="Xu C."/>
            <person name="Sun H."/>
            <person name="Wang X."/>
            <person name="Ge C."/>
            <person name="Zhang Z."/>
            <person name="Wang Q."/>
            <person name="Fei Z."/>
            <person name="Jiao C."/>
            <person name="Wang Q."/>
        </authorList>
    </citation>
    <scope>NUCLEOTIDE SEQUENCE [LARGE SCALE GENOMIC DNA]</scope>
    <source>
        <strain evidence="2">cv. Varoflay</strain>
    </source>
</reference>
<dbReference type="KEGG" id="soe:110786405"/>
<dbReference type="AlphaFoldDB" id="A0A9R0ICK9"/>
<protein>
    <recommendedName>
        <fullName evidence="4">Pentatricopeptide repeat-containing protein</fullName>
    </recommendedName>
</protein>
<dbReference type="Proteomes" id="UP000813463">
    <property type="component" value="Chromosome 6"/>
</dbReference>
<evidence type="ECO:0000256" key="1">
    <source>
        <dbReference type="SAM" id="Coils"/>
    </source>
</evidence>
<dbReference type="InterPro" id="IPR011990">
    <property type="entry name" value="TPR-like_helical_dom_sf"/>
</dbReference>
<reference evidence="3" key="2">
    <citation type="submission" date="2025-08" db="UniProtKB">
        <authorList>
            <consortium name="RefSeq"/>
        </authorList>
    </citation>
    <scope>IDENTIFICATION</scope>
    <source>
        <tissue evidence="3">Leaf</tissue>
    </source>
</reference>
<keyword evidence="1" id="KW-0175">Coiled coil</keyword>
<evidence type="ECO:0008006" key="4">
    <source>
        <dbReference type="Google" id="ProtNLM"/>
    </source>
</evidence>